<evidence type="ECO:0000256" key="2">
    <source>
        <dbReference type="ARBA" id="ARBA00018687"/>
    </source>
</evidence>
<gene>
    <name evidence="6" type="ORF">HPP92_016256</name>
</gene>
<dbReference type="GO" id="GO:0016887">
    <property type="term" value="F:ATP hydrolysis activity"/>
    <property type="evidence" value="ECO:0007669"/>
    <property type="project" value="InterPro"/>
</dbReference>
<evidence type="ECO:0000256" key="1">
    <source>
        <dbReference type="ARBA" id="ARBA00010171"/>
    </source>
</evidence>
<dbReference type="GO" id="GO:0000724">
    <property type="term" value="P:double-strand break repair via homologous recombination"/>
    <property type="evidence" value="ECO:0007669"/>
    <property type="project" value="TreeGrafter"/>
</dbReference>
<evidence type="ECO:0000256" key="3">
    <source>
        <dbReference type="ARBA" id="ARBA00023054"/>
    </source>
</evidence>
<reference evidence="6 7" key="1">
    <citation type="journal article" date="2020" name="Nat. Food">
        <title>A phased Vanilla planifolia genome enables genetic improvement of flavour and production.</title>
        <authorList>
            <person name="Hasing T."/>
            <person name="Tang H."/>
            <person name="Brym M."/>
            <person name="Khazi F."/>
            <person name="Huang T."/>
            <person name="Chambers A.H."/>
        </authorList>
    </citation>
    <scope>NUCLEOTIDE SEQUENCE [LARGE SCALE GENOMIC DNA]</scope>
    <source>
        <tissue evidence="6">Leaf</tissue>
    </source>
</reference>
<evidence type="ECO:0000313" key="6">
    <source>
        <dbReference type="EMBL" id="KAG0471710.1"/>
    </source>
</evidence>
<dbReference type="AlphaFoldDB" id="A0A835QEG4"/>
<comment type="caution">
    <text evidence="6">The sequence shown here is derived from an EMBL/GenBank/DDBJ whole genome shotgun (WGS) entry which is preliminary data.</text>
</comment>
<evidence type="ECO:0000256" key="4">
    <source>
        <dbReference type="SAM" id="Coils"/>
    </source>
</evidence>
<dbReference type="Pfam" id="PF13476">
    <property type="entry name" value="AAA_23"/>
    <property type="match status" value="1"/>
</dbReference>
<organism evidence="6 7">
    <name type="scientific">Vanilla planifolia</name>
    <name type="common">Vanilla</name>
    <dbReference type="NCBI Taxonomy" id="51239"/>
    <lineage>
        <taxon>Eukaryota</taxon>
        <taxon>Viridiplantae</taxon>
        <taxon>Streptophyta</taxon>
        <taxon>Embryophyta</taxon>
        <taxon>Tracheophyta</taxon>
        <taxon>Spermatophyta</taxon>
        <taxon>Magnoliopsida</taxon>
        <taxon>Liliopsida</taxon>
        <taxon>Asparagales</taxon>
        <taxon>Orchidaceae</taxon>
        <taxon>Vanilloideae</taxon>
        <taxon>Vanilleae</taxon>
        <taxon>Vanilla</taxon>
    </lineage>
</organism>
<proteinExistence type="inferred from homology"/>
<accession>A0A835QEG4</accession>
<dbReference type="EMBL" id="JADCNM010000008">
    <property type="protein sequence ID" value="KAG0471710.1"/>
    <property type="molecule type" value="Genomic_DNA"/>
</dbReference>
<keyword evidence="3 4" id="KW-0175">Coiled coil</keyword>
<dbReference type="GO" id="GO:0003697">
    <property type="term" value="F:single-stranded DNA binding"/>
    <property type="evidence" value="ECO:0007669"/>
    <property type="project" value="TreeGrafter"/>
</dbReference>
<dbReference type="PANTHER" id="PTHR45916:SF1">
    <property type="entry name" value="STRUCTURAL MAINTENANCE OF CHROMOSOMES PROTEIN 5"/>
    <property type="match status" value="1"/>
</dbReference>
<dbReference type="GO" id="GO:0005634">
    <property type="term" value="C:nucleus"/>
    <property type="evidence" value="ECO:0007669"/>
    <property type="project" value="TreeGrafter"/>
</dbReference>
<protein>
    <recommendedName>
        <fullName evidence="2">Structural maintenance of chromosomes protein 5</fullName>
    </recommendedName>
</protein>
<dbReference type="Proteomes" id="UP000639772">
    <property type="component" value="Unassembled WGS sequence"/>
</dbReference>
<name>A0A835QEG4_VANPL</name>
<dbReference type="Gene3D" id="3.40.50.300">
    <property type="entry name" value="P-loop containing nucleotide triphosphate hydrolases"/>
    <property type="match status" value="1"/>
</dbReference>
<dbReference type="SUPFAM" id="SSF52540">
    <property type="entry name" value="P-loop containing nucleoside triphosphate hydrolases"/>
    <property type="match status" value="1"/>
</dbReference>
<feature type="domain" description="Rad50/SbcC-type AAA" evidence="5">
    <location>
        <begin position="32"/>
        <end position="237"/>
    </location>
</feature>
<dbReference type="InterPro" id="IPR038729">
    <property type="entry name" value="Rad50/SbcC_AAA"/>
</dbReference>
<feature type="coiled-coil region" evidence="4">
    <location>
        <begin position="199"/>
        <end position="233"/>
    </location>
</feature>
<dbReference type="GO" id="GO:0030915">
    <property type="term" value="C:Smc5-Smc6 complex"/>
    <property type="evidence" value="ECO:0007669"/>
    <property type="project" value="TreeGrafter"/>
</dbReference>
<dbReference type="PANTHER" id="PTHR45916">
    <property type="entry name" value="STRUCTURAL MAINTENANCE OF CHROMOSOMES PROTEIN 5"/>
    <property type="match status" value="1"/>
</dbReference>
<evidence type="ECO:0000259" key="5">
    <source>
        <dbReference type="Pfam" id="PF13476"/>
    </source>
</evidence>
<dbReference type="OrthoDB" id="10254973at2759"/>
<sequence>MARRPAKRPKLPSAQLDQRGKDDFLPGNIIEIVIHNFMTYDHLVCKPGSRLNLVIGPNGSGKSSIVCAIALGLAGEPQLLGRASSVGDFVKRGEDSGYVKITLRGFTSEDNTTILRKIDTNNKSEWVLNGSVVPKRDLIEVIQKFNIQVNNLTQFLPQDRLFEFAKLTPVQLLQETVKAVGNPQLQVQHYSLVEKRGELKDLEVSIAKNQETMNQLKALNVQQEKDVERVETMEKKLPWLKYDMKKVLYKNAQNQEAEAKKKHVKSAQMMNKLMKPIEKQKLEKMEQESAVKKVNDLIAKNAKKRLELAEMEIKLGAQVHSKHEEIEDLRRQEDSRQHRIKSTMDDLAAAQRELDDFPAFNPPKQELVLSLLTPFY</sequence>
<evidence type="ECO:0000313" key="7">
    <source>
        <dbReference type="Proteomes" id="UP000639772"/>
    </source>
</evidence>
<comment type="similarity">
    <text evidence="1">Belongs to the SMC family. SMC5 subfamily.</text>
</comment>
<dbReference type="InterPro" id="IPR027417">
    <property type="entry name" value="P-loop_NTPase"/>
</dbReference>